<protein>
    <submittedName>
        <fullName evidence="3">Uncharacterized protein</fullName>
    </submittedName>
</protein>
<organism evidence="2 3">
    <name type="scientific">Acrobeloides nanus</name>
    <dbReference type="NCBI Taxonomy" id="290746"/>
    <lineage>
        <taxon>Eukaryota</taxon>
        <taxon>Metazoa</taxon>
        <taxon>Ecdysozoa</taxon>
        <taxon>Nematoda</taxon>
        <taxon>Chromadorea</taxon>
        <taxon>Rhabditida</taxon>
        <taxon>Tylenchina</taxon>
        <taxon>Cephalobomorpha</taxon>
        <taxon>Cephaloboidea</taxon>
        <taxon>Cephalobidae</taxon>
        <taxon>Acrobeloides</taxon>
    </lineage>
</organism>
<keyword evidence="2" id="KW-1185">Reference proteome</keyword>
<dbReference type="AlphaFoldDB" id="A0A914D2I9"/>
<dbReference type="Proteomes" id="UP000887540">
    <property type="component" value="Unplaced"/>
</dbReference>
<feature type="region of interest" description="Disordered" evidence="1">
    <location>
        <begin position="1"/>
        <end position="110"/>
    </location>
</feature>
<sequence>MVRLKEILDRKARQSGGGCASGSTSGASGSGNVNGVPISGAGDTSGNDYLNADGTQLGRKRRRRQSGSGCASGDSTGGSSSGSGTVAGNNVAGNGDTNNGGVLYVNGKPV</sequence>
<proteinExistence type="predicted"/>
<name>A0A914D2I9_9BILA</name>
<feature type="compositionally biased region" description="Basic and acidic residues" evidence="1">
    <location>
        <begin position="1"/>
        <end position="12"/>
    </location>
</feature>
<feature type="compositionally biased region" description="Low complexity" evidence="1">
    <location>
        <begin position="82"/>
        <end position="101"/>
    </location>
</feature>
<accession>A0A914D2I9</accession>
<feature type="compositionally biased region" description="Low complexity" evidence="1">
    <location>
        <begin position="21"/>
        <end position="31"/>
    </location>
</feature>
<reference evidence="3" key="1">
    <citation type="submission" date="2022-11" db="UniProtKB">
        <authorList>
            <consortium name="WormBaseParasite"/>
        </authorList>
    </citation>
    <scope>IDENTIFICATION</scope>
</reference>
<evidence type="ECO:0000313" key="3">
    <source>
        <dbReference type="WBParaSite" id="ACRNAN_scaffold1720.g13516.t1"/>
    </source>
</evidence>
<evidence type="ECO:0000256" key="1">
    <source>
        <dbReference type="SAM" id="MobiDB-lite"/>
    </source>
</evidence>
<dbReference type="WBParaSite" id="ACRNAN_scaffold1720.g13516.t1">
    <property type="protein sequence ID" value="ACRNAN_scaffold1720.g13516.t1"/>
    <property type="gene ID" value="ACRNAN_scaffold1720.g13516"/>
</dbReference>
<evidence type="ECO:0000313" key="2">
    <source>
        <dbReference type="Proteomes" id="UP000887540"/>
    </source>
</evidence>